<dbReference type="RefSeq" id="WP_074864190.1">
    <property type="nucleotide sequence ID" value="NZ_FOAS01000001.1"/>
</dbReference>
<sequence>MYALKLRQPPQQHLAASPAVLADVLDDSVNLAVWQRELSPKVSAFAQQLLLAEPQLALAFTCEADGEGLLTPLGDAIPGAQLPGYAEFCADLDWLMNAFVCLLGAQRIGMRLRSLASPMCPRWHVDHVPLRLISTYSGPASQWLLEGAMDRRQLGSAAHEPQDPSAAQHLQAGWVALAKGEKWQGNEGAGLIHRSPAVPDGARRLLLTMDWLA</sequence>
<dbReference type="InterPro" id="IPR014955">
    <property type="entry name" value="DUF1826"/>
</dbReference>
<proteinExistence type="predicted"/>
<dbReference type="AlphaFoldDB" id="A0A1H7FFH0"/>
<protein>
    <recommendedName>
        <fullName evidence="3">DUF1826 domain-containing protein</fullName>
    </recommendedName>
</protein>
<keyword evidence="2" id="KW-1185">Reference proteome</keyword>
<evidence type="ECO:0000313" key="2">
    <source>
        <dbReference type="Proteomes" id="UP000185766"/>
    </source>
</evidence>
<dbReference type="Pfam" id="PF08856">
    <property type="entry name" value="DUF1826"/>
    <property type="match status" value="1"/>
</dbReference>
<evidence type="ECO:0000313" key="1">
    <source>
        <dbReference type="EMBL" id="SEK24017.1"/>
    </source>
</evidence>
<name>A0A1H7FFH0_9GAMM</name>
<reference evidence="1 2" key="1">
    <citation type="submission" date="2016-10" db="EMBL/GenBank/DDBJ databases">
        <authorList>
            <person name="de Groot N.N."/>
        </authorList>
    </citation>
    <scope>NUCLEOTIDE SEQUENCE [LARGE SCALE GENOMIC DNA]</scope>
    <source>
        <strain evidence="1 2">JCM 19513</strain>
    </source>
</reference>
<accession>A0A1H7FFH0</accession>
<dbReference type="EMBL" id="FOAS01000001">
    <property type="protein sequence ID" value="SEK24017.1"/>
    <property type="molecule type" value="Genomic_DNA"/>
</dbReference>
<dbReference type="STRING" id="1429083.GCA_001885685_02360"/>
<dbReference type="Proteomes" id="UP000185766">
    <property type="component" value="Unassembled WGS sequence"/>
</dbReference>
<evidence type="ECO:0008006" key="3">
    <source>
        <dbReference type="Google" id="ProtNLM"/>
    </source>
</evidence>
<organism evidence="1 2">
    <name type="scientific">Atopomonas hussainii</name>
    <dbReference type="NCBI Taxonomy" id="1429083"/>
    <lineage>
        <taxon>Bacteria</taxon>
        <taxon>Pseudomonadati</taxon>
        <taxon>Pseudomonadota</taxon>
        <taxon>Gammaproteobacteria</taxon>
        <taxon>Pseudomonadales</taxon>
        <taxon>Pseudomonadaceae</taxon>
        <taxon>Atopomonas</taxon>
    </lineage>
</organism>
<gene>
    <name evidence="1" type="ORF">SAMN05216214_101190</name>
</gene>